<keyword evidence="2" id="KW-1185">Reference proteome</keyword>
<evidence type="ECO:0000313" key="2">
    <source>
        <dbReference type="Proteomes" id="UP000252519"/>
    </source>
</evidence>
<dbReference type="AlphaFoldDB" id="A0A368F1A7"/>
<protein>
    <submittedName>
        <fullName evidence="1">Uncharacterized protein</fullName>
    </submittedName>
</protein>
<comment type="caution">
    <text evidence="1">The sequence shown here is derived from an EMBL/GenBank/DDBJ whole genome shotgun (WGS) entry which is preliminary data.</text>
</comment>
<accession>A0A368F1A7</accession>
<dbReference type="EMBL" id="JOJR01010057">
    <property type="protein sequence ID" value="RCN25884.1"/>
    <property type="molecule type" value="Genomic_DNA"/>
</dbReference>
<organism evidence="1 2">
    <name type="scientific">Ancylostoma caninum</name>
    <name type="common">Dog hookworm</name>
    <dbReference type="NCBI Taxonomy" id="29170"/>
    <lineage>
        <taxon>Eukaryota</taxon>
        <taxon>Metazoa</taxon>
        <taxon>Ecdysozoa</taxon>
        <taxon>Nematoda</taxon>
        <taxon>Chromadorea</taxon>
        <taxon>Rhabditida</taxon>
        <taxon>Rhabditina</taxon>
        <taxon>Rhabditomorpha</taxon>
        <taxon>Strongyloidea</taxon>
        <taxon>Ancylostomatidae</taxon>
        <taxon>Ancylostomatinae</taxon>
        <taxon>Ancylostoma</taxon>
    </lineage>
</organism>
<gene>
    <name evidence="1" type="ORF">ANCCAN_28401</name>
</gene>
<sequence>MMMRRPASFLGRGSMPLYQNMSFTLAKKGSNCESMVEFFLGLRLHLIHARLSFKKAFKKLNVTSRLKFTCFSHSLVKHLDGTKRLVIVVGTTTGQIFYGTFTESGVDIEMTTSKEVGYVFVDGII</sequence>
<evidence type="ECO:0000313" key="1">
    <source>
        <dbReference type="EMBL" id="RCN25884.1"/>
    </source>
</evidence>
<dbReference type="Proteomes" id="UP000252519">
    <property type="component" value="Unassembled WGS sequence"/>
</dbReference>
<reference evidence="1 2" key="1">
    <citation type="submission" date="2014-10" db="EMBL/GenBank/DDBJ databases">
        <title>Draft genome of the hookworm Ancylostoma caninum.</title>
        <authorList>
            <person name="Mitreva M."/>
        </authorList>
    </citation>
    <scope>NUCLEOTIDE SEQUENCE [LARGE SCALE GENOMIC DNA]</scope>
    <source>
        <strain evidence="1 2">Baltimore</strain>
    </source>
</reference>
<dbReference type="OrthoDB" id="5594999at2759"/>
<name>A0A368F1A7_ANCCA</name>
<proteinExistence type="predicted"/>